<evidence type="ECO:0000256" key="8">
    <source>
        <dbReference type="ARBA" id="ARBA00023098"/>
    </source>
</evidence>
<keyword evidence="7 11" id="KW-0808">Transferase</keyword>
<dbReference type="GO" id="GO:0008915">
    <property type="term" value="F:lipid-A-disaccharide synthase activity"/>
    <property type="evidence" value="ECO:0007669"/>
    <property type="project" value="UniProtKB-EC"/>
</dbReference>
<evidence type="ECO:0000256" key="2">
    <source>
        <dbReference type="ARBA" id="ARBA00012687"/>
    </source>
</evidence>
<keyword evidence="6 11" id="KW-0328">Glycosyltransferase</keyword>
<evidence type="ECO:0000256" key="5">
    <source>
        <dbReference type="ARBA" id="ARBA00022556"/>
    </source>
</evidence>
<protein>
    <recommendedName>
        <fullName evidence="3 10">Lipid-A-disaccharide synthase</fullName>
        <ecNumber evidence="2 10">2.4.1.182</ecNumber>
    </recommendedName>
</protein>
<dbReference type="RefSeq" id="WP_379839928.1">
    <property type="nucleotide sequence ID" value="NZ_JBHRYQ010000001.1"/>
</dbReference>
<dbReference type="SUPFAM" id="SSF53756">
    <property type="entry name" value="UDP-Glycosyltransferase/glycogen phosphorylase"/>
    <property type="match status" value="1"/>
</dbReference>
<evidence type="ECO:0000256" key="4">
    <source>
        <dbReference type="ARBA" id="ARBA00022516"/>
    </source>
</evidence>
<keyword evidence="4" id="KW-0444">Lipid biosynthesis</keyword>
<dbReference type="Pfam" id="PF02684">
    <property type="entry name" value="LpxB"/>
    <property type="match status" value="1"/>
</dbReference>
<keyword evidence="5" id="KW-0441">Lipid A biosynthesis</keyword>
<evidence type="ECO:0000256" key="1">
    <source>
        <dbReference type="ARBA" id="ARBA00002056"/>
    </source>
</evidence>
<dbReference type="PANTHER" id="PTHR30372:SF4">
    <property type="entry name" value="LIPID-A-DISACCHARIDE SYNTHASE, MITOCHONDRIAL-RELATED"/>
    <property type="match status" value="1"/>
</dbReference>
<dbReference type="EC" id="2.4.1.182" evidence="2 10"/>
<proteinExistence type="predicted"/>
<evidence type="ECO:0000256" key="7">
    <source>
        <dbReference type="ARBA" id="ARBA00022679"/>
    </source>
</evidence>
<evidence type="ECO:0000256" key="10">
    <source>
        <dbReference type="NCBIfam" id="TIGR00215"/>
    </source>
</evidence>
<evidence type="ECO:0000256" key="6">
    <source>
        <dbReference type="ARBA" id="ARBA00022676"/>
    </source>
</evidence>
<evidence type="ECO:0000313" key="11">
    <source>
        <dbReference type="EMBL" id="MFC3813022.1"/>
    </source>
</evidence>
<dbReference type="PANTHER" id="PTHR30372">
    <property type="entry name" value="LIPID-A-DISACCHARIDE SYNTHASE"/>
    <property type="match status" value="1"/>
</dbReference>
<organism evidence="11 12">
    <name type="scientific">Lacihabitans lacunae</name>
    <dbReference type="NCBI Taxonomy" id="1028214"/>
    <lineage>
        <taxon>Bacteria</taxon>
        <taxon>Pseudomonadati</taxon>
        <taxon>Bacteroidota</taxon>
        <taxon>Cytophagia</taxon>
        <taxon>Cytophagales</taxon>
        <taxon>Leadbetterellaceae</taxon>
        <taxon>Lacihabitans</taxon>
    </lineage>
</organism>
<name>A0ABV7Z3T9_9BACT</name>
<dbReference type="EMBL" id="JBHRYQ010000001">
    <property type="protein sequence ID" value="MFC3813022.1"/>
    <property type="molecule type" value="Genomic_DNA"/>
</dbReference>
<comment type="caution">
    <text evidence="11">The sequence shown here is derived from an EMBL/GenBank/DDBJ whole genome shotgun (WGS) entry which is preliminary data.</text>
</comment>
<evidence type="ECO:0000256" key="9">
    <source>
        <dbReference type="ARBA" id="ARBA00048975"/>
    </source>
</evidence>
<accession>A0ABV7Z3T9</accession>
<comment type="catalytic activity">
    <reaction evidence="9">
        <text>a lipid X + a UDP-2-N,3-O-bis[(3R)-3-hydroxyacyl]-alpha-D-glucosamine = a lipid A disaccharide + UDP + H(+)</text>
        <dbReference type="Rhea" id="RHEA:67828"/>
        <dbReference type="ChEBI" id="CHEBI:15378"/>
        <dbReference type="ChEBI" id="CHEBI:58223"/>
        <dbReference type="ChEBI" id="CHEBI:137748"/>
        <dbReference type="ChEBI" id="CHEBI:176338"/>
        <dbReference type="ChEBI" id="CHEBI:176343"/>
        <dbReference type="EC" id="2.4.1.182"/>
    </reaction>
</comment>
<dbReference type="NCBIfam" id="TIGR00215">
    <property type="entry name" value="lpxB"/>
    <property type="match status" value="1"/>
</dbReference>
<evidence type="ECO:0000313" key="12">
    <source>
        <dbReference type="Proteomes" id="UP001595616"/>
    </source>
</evidence>
<keyword evidence="12" id="KW-1185">Reference proteome</keyword>
<reference evidence="12" key="1">
    <citation type="journal article" date="2019" name="Int. J. Syst. Evol. Microbiol.">
        <title>The Global Catalogue of Microorganisms (GCM) 10K type strain sequencing project: providing services to taxonomists for standard genome sequencing and annotation.</title>
        <authorList>
            <consortium name="The Broad Institute Genomics Platform"/>
            <consortium name="The Broad Institute Genome Sequencing Center for Infectious Disease"/>
            <person name="Wu L."/>
            <person name="Ma J."/>
        </authorList>
    </citation>
    <scope>NUCLEOTIDE SEQUENCE [LARGE SCALE GENOMIC DNA]</scope>
    <source>
        <strain evidence="12">CECT 7956</strain>
    </source>
</reference>
<keyword evidence="8" id="KW-0443">Lipid metabolism</keyword>
<gene>
    <name evidence="11" type="primary">lpxB</name>
    <name evidence="11" type="ORF">ACFOOI_20325</name>
</gene>
<dbReference type="InterPro" id="IPR003835">
    <property type="entry name" value="Glyco_trans_19"/>
</dbReference>
<comment type="function">
    <text evidence="1">Condensation of UDP-2,3-diacylglucosamine and 2,3-diacylglucosamine-1-phosphate to form lipid A disaccharide, a precursor of lipid A, a phosphorylated glycolipid that anchors the lipopolysaccharide to the outer membrane of the cell.</text>
</comment>
<evidence type="ECO:0000256" key="3">
    <source>
        <dbReference type="ARBA" id="ARBA00020902"/>
    </source>
</evidence>
<dbReference type="Proteomes" id="UP001595616">
    <property type="component" value="Unassembled WGS sequence"/>
</dbReference>
<sequence length="365" mass="40727">MRYFIVSGEKSGDMHAANLVKSILSQDSDAEIVGWGGEAMEAAGAKILKNYRELAFMGFWEVIKNLPTILGFLKEIKVQITDFQPDVLVFVDYAGFNLKVAKWAKSQNLKTAFYIAPKAWAWQKNRVYTIKKYIDELLVIFPFEKAFFGNFGISTTYVGNPLLDQMSGFEANPDFLKDQNLGKKPIIALLPGSRSQEVKNMLGLMQTLAETKKEFDWVVAGVSSLPNELYAFENLKVVKDQTYDLLKNATAAIVTSGTATLETALMAVPQVVVYKTSVFSYWIAKSVVNIPYISLVNLIGEKEIVKELIQGDYNLEKVEFELNKLLPGNNLREKQLTDYSVLKSTIGEKGASDKAAAVILKLAKK</sequence>